<keyword evidence="3" id="KW-1185">Reference proteome</keyword>
<comment type="caution">
    <text evidence="2">The sequence shown here is derived from an EMBL/GenBank/DDBJ whole genome shotgun (WGS) entry which is preliminary data.</text>
</comment>
<sequence length="116" mass="13226">MCTSLRASLQDADLAHTDNMETWCHLQNEMRKERHKYIGSIRVQDRAQKGKTPAMLCDSVIAVATKLEKRYRSLKGLPVANSPEDSGFPALTANLTSSSQDNKWEPERKHQPFIWL</sequence>
<dbReference type="Proteomes" id="UP000190648">
    <property type="component" value="Unassembled WGS sequence"/>
</dbReference>
<proteinExistence type="predicted"/>
<protein>
    <submittedName>
        <fullName evidence="2">Uncharacterized protein</fullName>
    </submittedName>
</protein>
<dbReference type="EMBL" id="LSYS01003973">
    <property type="protein sequence ID" value="OPJ81334.1"/>
    <property type="molecule type" value="Genomic_DNA"/>
</dbReference>
<reference evidence="2 3" key="1">
    <citation type="submission" date="2016-02" db="EMBL/GenBank/DDBJ databases">
        <title>Band-tailed pigeon sequencing and assembly.</title>
        <authorList>
            <person name="Soares A.E."/>
            <person name="Novak B.J."/>
            <person name="Rice E.S."/>
            <person name="O'Connell B."/>
            <person name="Chang D."/>
            <person name="Weber S."/>
            <person name="Shapiro B."/>
        </authorList>
    </citation>
    <scope>NUCLEOTIDE SEQUENCE [LARGE SCALE GENOMIC DNA]</scope>
    <source>
        <strain evidence="2">BTP2013</strain>
        <tissue evidence="2">Blood</tissue>
    </source>
</reference>
<name>A0A1V4KAB3_PATFA</name>
<accession>A0A1V4KAB3</accession>
<organism evidence="2 3">
    <name type="scientific">Patagioenas fasciata monilis</name>
    <dbReference type="NCBI Taxonomy" id="372326"/>
    <lineage>
        <taxon>Eukaryota</taxon>
        <taxon>Metazoa</taxon>
        <taxon>Chordata</taxon>
        <taxon>Craniata</taxon>
        <taxon>Vertebrata</taxon>
        <taxon>Euteleostomi</taxon>
        <taxon>Archelosauria</taxon>
        <taxon>Archosauria</taxon>
        <taxon>Dinosauria</taxon>
        <taxon>Saurischia</taxon>
        <taxon>Theropoda</taxon>
        <taxon>Coelurosauria</taxon>
        <taxon>Aves</taxon>
        <taxon>Neognathae</taxon>
        <taxon>Neoaves</taxon>
        <taxon>Columbimorphae</taxon>
        <taxon>Columbiformes</taxon>
        <taxon>Columbidae</taxon>
        <taxon>Patagioenas</taxon>
    </lineage>
</organism>
<evidence type="ECO:0000313" key="2">
    <source>
        <dbReference type="EMBL" id="OPJ81334.1"/>
    </source>
</evidence>
<evidence type="ECO:0000256" key="1">
    <source>
        <dbReference type="SAM" id="MobiDB-lite"/>
    </source>
</evidence>
<evidence type="ECO:0000313" key="3">
    <source>
        <dbReference type="Proteomes" id="UP000190648"/>
    </source>
</evidence>
<feature type="region of interest" description="Disordered" evidence="1">
    <location>
        <begin position="97"/>
        <end position="116"/>
    </location>
</feature>
<dbReference type="AlphaFoldDB" id="A0A1V4KAB3"/>
<gene>
    <name evidence="2" type="ORF">AV530_009803</name>
</gene>